<dbReference type="AlphaFoldDB" id="A0A418WVY8"/>
<gene>
    <name evidence="1" type="ORF">D3870_21015</name>
</gene>
<protein>
    <submittedName>
        <fullName evidence="1">Uncharacterized protein</fullName>
    </submittedName>
</protein>
<evidence type="ECO:0000313" key="2">
    <source>
        <dbReference type="Proteomes" id="UP000285190"/>
    </source>
</evidence>
<reference evidence="1 2" key="1">
    <citation type="submission" date="2018-09" db="EMBL/GenBank/DDBJ databases">
        <authorList>
            <person name="Zhu H."/>
        </authorList>
    </citation>
    <scope>NUCLEOTIDE SEQUENCE [LARGE SCALE GENOMIC DNA]</scope>
    <source>
        <strain evidence="1 2">K2R10-39</strain>
    </source>
</reference>
<organism evidence="1 2">
    <name type="scientific">Noviherbaspirillum cavernae</name>
    <dbReference type="NCBI Taxonomy" id="2320862"/>
    <lineage>
        <taxon>Bacteria</taxon>
        <taxon>Pseudomonadati</taxon>
        <taxon>Pseudomonadota</taxon>
        <taxon>Betaproteobacteria</taxon>
        <taxon>Burkholderiales</taxon>
        <taxon>Oxalobacteraceae</taxon>
        <taxon>Noviherbaspirillum</taxon>
    </lineage>
</organism>
<comment type="caution">
    <text evidence="1">The sequence shown here is derived from an EMBL/GenBank/DDBJ whole genome shotgun (WGS) entry which is preliminary data.</text>
</comment>
<evidence type="ECO:0000313" key="1">
    <source>
        <dbReference type="EMBL" id="RJF96866.1"/>
    </source>
</evidence>
<name>A0A418WVY8_9BURK</name>
<keyword evidence="2" id="KW-1185">Reference proteome</keyword>
<dbReference type="Proteomes" id="UP000285190">
    <property type="component" value="Unassembled WGS sequence"/>
</dbReference>
<dbReference type="EMBL" id="QYUN01000003">
    <property type="protein sequence ID" value="RJF96866.1"/>
    <property type="molecule type" value="Genomic_DNA"/>
</dbReference>
<sequence length="1192" mass="127705">MFAFAMKAREKIRHMLSTSAFGQTRTRDEEYEMKNFFTRHGIGPSATTHSPVPVFGSTTTTPEVKNKTQVGAKDADPALPTSRKYLFFKNKVAPAPGKYHGGSAAMQVKLGSAKSKDFTSAFDPDRYAVDILNDRYFPDLQGADKKNRLEAVLCQAKNRLAMHATRHDVPAGLEGAEMVLLAQALGSVSRHLPNGTDDAARALACLQNIDLLGSIRQPDNCTPAALNGRADRISLPEGYGQAGSVAPHASARFDQADIENAWHLAQVLGRDGVGFKLLKKLARAEGAPAGSHASVSRHDDAMLHVYLDATREREKTKAKGAGQYAPSSVYAELVARAQTAATPGTAPPEGFWGRNGAEVPGALSLLDKGLLALKDHLDLSHAHAVDATRSASEFALHNDRKNGNTWAIGAIRNGIYTDAAEDEKGKPTAFALINGRMNKLTGFVESATTPPASRFKKFAKKYLLPQKGKNPLDAYNDLGNGDSAIGFKNSEQMGGIKEGRLVKEVLIGNVKRALLQSGGMTAGVPSALLTGIVPDPANPATQPEMHALRNLVRLAILEQTEASTTMLPRFKDGDALTPIELKAVRKRVYDHLASPNAHPGVQNGGLDATRLEQLEILLNLENKGYLPQRLMEIASEFGGPANVDAATALAVPEAPPAAPAAGAPDWQAFGAAIDRVVNSTLVNAETPKLGTQTSAQVAERFRTAIKNQELGSRFKFENGGLTGAKTGGLTEALTGILTLGTLRGKVDLRGSRARVAVFEVGTGTAGNELIIATQTNQRGQVGGGTSIGPGKVSKKLSEGTTIGAAVGDEANYAYEHQKQRGVAIRFRRLYTGVGGDVANNAKLGRLTTKIMNPTSDGADGAGWCDPASANDRASILKRVLQEWDDVSVSWLGVTDGTHSIANTSTQGAGVSFEGIRGVVAGLSQMAELKRSNQTWGEQGGSLHVEKSSKTTAFKLNLGISGPGIGGLLDHHAFSDTVEGDMALSGIDLGLLSADMYRTSVTQRDTHIEEDGEFSQRTFRTETYANAAQILARVVGELDRIAVDKAKKYAGSRYGAGGPTNANSIEAHEEHFTARETALKGEYEKLKQFIKQQQDDPKLSRSYQVYLEPKKEVVDAVNYYKGLKHGADVAGDAKAATQCQKRIDKILRDDNSWEYCFMIDVNTQSKTTTPGLNYVVQNHRINKATFTNIHDFT</sequence>
<accession>A0A418WVY8</accession>
<proteinExistence type="predicted"/>